<dbReference type="PANTHER" id="PTHR13620:SF109">
    <property type="entry name" value="3'-5' EXONUCLEASE"/>
    <property type="match status" value="1"/>
</dbReference>
<dbReference type="InterPro" id="IPR051132">
    <property type="entry name" value="3-5_Exonuclease_domain"/>
</dbReference>
<gene>
    <name evidence="11" type="primary">Wrn</name>
    <name evidence="11" type="ORF">AK812_SmicGene27791</name>
</gene>
<keyword evidence="7" id="KW-0539">Nucleus</keyword>
<keyword evidence="4" id="KW-0378">Hydrolase</keyword>
<name>A0A1Q9D630_SYMMI</name>
<dbReference type="PANTHER" id="PTHR13620">
    <property type="entry name" value="3-5 EXONUCLEASE"/>
    <property type="match status" value="1"/>
</dbReference>
<dbReference type="OrthoDB" id="446462at2759"/>
<evidence type="ECO:0000256" key="3">
    <source>
        <dbReference type="ARBA" id="ARBA00022723"/>
    </source>
</evidence>
<dbReference type="Gene3D" id="3.30.420.10">
    <property type="entry name" value="Ribonuclease H-like superfamily/Ribonuclease H"/>
    <property type="match status" value="1"/>
</dbReference>
<dbReference type="Pfam" id="PF01612">
    <property type="entry name" value="DNA_pol_A_exo1"/>
    <property type="match status" value="1"/>
</dbReference>
<comment type="caution">
    <text evidence="11">The sequence shown here is derived from an EMBL/GenBank/DDBJ whole genome shotgun (WGS) entry which is preliminary data.</text>
</comment>
<protein>
    <recommendedName>
        <fullName evidence="8">3'-5' exonuclease</fullName>
    </recommendedName>
    <alternativeName>
        <fullName evidence="9">Werner Syndrome-like exonuclease</fullName>
    </alternativeName>
</protein>
<evidence type="ECO:0000256" key="4">
    <source>
        <dbReference type="ARBA" id="ARBA00022801"/>
    </source>
</evidence>
<keyword evidence="5" id="KW-0269">Exonuclease</keyword>
<keyword evidence="6" id="KW-0460">Magnesium</keyword>
<dbReference type="Proteomes" id="UP000186817">
    <property type="component" value="Unassembled WGS sequence"/>
</dbReference>
<dbReference type="SUPFAM" id="SSF53098">
    <property type="entry name" value="Ribonuclease H-like"/>
    <property type="match status" value="1"/>
</dbReference>
<dbReference type="InterPro" id="IPR002562">
    <property type="entry name" value="3'-5'_exonuclease_dom"/>
</dbReference>
<evidence type="ECO:0000256" key="5">
    <source>
        <dbReference type="ARBA" id="ARBA00022839"/>
    </source>
</evidence>
<keyword evidence="11" id="KW-0347">Helicase</keyword>
<evidence type="ECO:0000256" key="2">
    <source>
        <dbReference type="ARBA" id="ARBA00022722"/>
    </source>
</evidence>
<dbReference type="GO" id="GO:0003676">
    <property type="term" value="F:nucleic acid binding"/>
    <property type="evidence" value="ECO:0007669"/>
    <property type="project" value="InterPro"/>
</dbReference>
<dbReference type="AlphaFoldDB" id="A0A1Q9D630"/>
<dbReference type="InterPro" id="IPR012337">
    <property type="entry name" value="RNaseH-like_sf"/>
</dbReference>
<evidence type="ECO:0000256" key="7">
    <source>
        <dbReference type="ARBA" id="ARBA00023242"/>
    </source>
</evidence>
<accession>A0A1Q9D630</accession>
<keyword evidence="2" id="KW-0540">Nuclease</keyword>
<evidence type="ECO:0000259" key="10">
    <source>
        <dbReference type="Pfam" id="PF01612"/>
    </source>
</evidence>
<evidence type="ECO:0000256" key="9">
    <source>
        <dbReference type="ARBA" id="ARBA00042761"/>
    </source>
</evidence>
<evidence type="ECO:0000256" key="6">
    <source>
        <dbReference type="ARBA" id="ARBA00022842"/>
    </source>
</evidence>
<dbReference type="GO" id="GO:0008408">
    <property type="term" value="F:3'-5' exonuclease activity"/>
    <property type="evidence" value="ECO:0007669"/>
    <property type="project" value="InterPro"/>
</dbReference>
<keyword evidence="11" id="KW-0547">Nucleotide-binding</keyword>
<sequence length="716" mass="80410">MAVPAEAPDESGDMGWARFDEESVMHERRQSLARTQKAKALVSKQEAVLQGILRKMVEDDDAGAISPSASDAFSKAGSSQRFRSWSSFSRHSQSAVTSASMHEASTFDQQAWTVAKQILTRQSSRCLLHCMAPPVSAEYATFGGHVVECEVSDKATQHIFEDAMSLSRFQAAFSVENHPLMVGLDFEWKPDKRGAETNRIALIQVACWDTCVLLRTVNCSELPAWFQSFLETGDEVIKVVASFDQADKEKLLRSFGWDFKSKAVKSSFWDIADLADAHSIPRGLIKMAQYFHVPIRKLKMVGTSNWENDKLSQEQRAYAADDAFFQLYLFGKLLDVSAPEVEEKILKAWQLISEKIEGSINMVDNSAYQANFLALRGVVRNAVDVLSNALGSGGSTNLNEILNYQPVKTAVAAQKHSPVQINAHFLRQNADAFVVFFRDGQLRVKTRLAEEDAEVRNGSDADLSEDVEALIFEVQELLAAYKAPNGKKPRLPEPPWVPARAVLSRPQCARLEACLSSRFEKRSRAHFESCYDSEDGLLLRLLHHPRAPDDAEYMERSVQGLGLAVEIDADEARRRLGSDDKFMHFWKLLRAVEMNSPEEMAIAGSLRARARIHADAHRLATRISVDVAWLQVFLGQPPQEAKANVSWEEVKSKLEHVRWYRQVLAFCLDSPGECFAEEELKAWPDVENVQASVKKRRVYQQTRSEAKRARSGRGKN</sequence>
<comment type="subcellular location">
    <subcellularLocation>
        <location evidence="1">Nucleus</location>
    </subcellularLocation>
</comment>
<proteinExistence type="predicted"/>
<dbReference type="EMBL" id="LSRX01000702">
    <property type="protein sequence ID" value="OLP90618.1"/>
    <property type="molecule type" value="Genomic_DNA"/>
</dbReference>
<dbReference type="GO" id="GO:0005634">
    <property type="term" value="C:nucleus"/>
    <property type="evidence" value="ECO:0007669"/>
    <property type="project" value="UniProtKB-SubCell"/>
</dbReference>
<dbReference type="GO" id="GO:0046872">
    <property type="term" value="F:metal ion binding"/>
    <property type="evidence" value="ECO:0007669"/>
    <property type="project" value="UniProtKB-KW"/>
</dbReference>
<evidence type="ECO:0000313" key="12">
    <source>
        <dbReference type="Proteomes" id="UP000186817"/>
    </source>
</evidence>
<evidence type="ECO:0000256" key="1">
    <source>
        <dbReference type="ARBA" id="ARBA00004123"/>
    </source>
</evidence>
<dbReference type="GO" id="GO:0006139">
    <property type="term" value="P:nucleobase-containing compound metabolic process"/>
    <property type="evidence" value="ECO:0007669"/>
    <property type="project" value="InterPro"/>
</dbReference>
<keyword evidence="12" id="KW-1185">Reference proteome</keyword>
<evidence type="ECO:0000313" key="11">
    <source>
        <dbReference type="EMBL" id="OLP90618.1"/>
    </source>
</evidence>
<reference evidence="11 12" key="1">
    <citation type="submission" date="2016-02" db="EMBL/GenBank/DDBJ databases">
        <title>Genome analysis of coral dinoflagellate symbionts highlights evolutionary adaptations to a symbiotic lifestyle.</title>
        <authorList>
            <person name="Aranda M."/>
            <person name="Li Y."/>
            <person name="Liew Y.J."/>
            <person name="Baumgarten S."/>
            <person name="Simakov O."/>
            <person name="Wilson M."/>
            <person name="Piel J."/>
            <person name="Ashoor H."/>
            <person name="Bougouffa S."/>
            <person name="Bajic V.B."/>
            <person name="Ryu T."/>
            <person name="Ravasi T."/>
            <person name="Bayer T."/>
            <person name="Micklem G."/>
            <person name="Kim H."/>
            <person name="Bhak J."/>
            <person name="Lajeunesse T.C."/>
            <person name="Voolstra C.R."/>
        </authorList>
    </citation>
    <scope>NUCLEOTIDE SEQUENCE [LARGE SCALE GENOMIC DNA]</scope>
    <source>
        <strain evidence="11 12">CCMP2467</strain>
    </source>
</reference>
<keyword evidence="3" id="KW-0479">Metal-binding</keyword>
<dbReference type="InterPro" id="IPR036397">
    <property type="entry name" value="RNaseH_sf"/>
</dbReference>
<keyword evidence="11" id="KW-0067">ATP-binding</keyword>
<dbReference type="GO" id="GO:0004386">
    <property type="term" value="F:helicase activity"/>
    <property type="evidence" value="ECO:0007669"/>
    <property type="project" value="UniProtKB-KW"/>
</dbReference>
<feature type="domain" description="3'-5' exonuclease" evidence="10">
    <location>
        <begin position="175"/>
        <end position="334"/>
    </location>
</feature>
<organism evidence="11 12">
    <name type="scientific">Symbiodinium microadriaticum</name>
    <name type="common">Dinoflagellate</name>
    <name type="synonym">Zooxanthella microadriatica</name>
    <dbReference type="NCBI Taxonomy" id="2951"/>
    <lineage>
        <taxon>Eukaryota</taxon>
        <taxon>Sar</taxon>
        <taxon>Alveolata</taxon>
        <taxon>Dinophyceae</taxon>
        <taxon>Suessiales</taxon>
        <taxon>Symbiodiniaceae</taxon>
        <taxon>Symbiodinium</taxon>
    </lineage>
</organism>
<evidence type="ECO:0000256" key="8">
    <source>
        <dbReference type="ARBA" id="ARBA00040531"/>
    </source>
</evidence>